<reference evidence="1" key="1">
    <citation type="submission" date="2021-06" db="EMBL/GenBank/DDBJ databases">
        <authorList>
            <person name="Kallberg Y."/>
            <person name="Tangrot J."/>
            <person name="Rosling A."/>
        </authorList>
    </citation>
    <scope>NUCLEOTIDE SEQUENCE</scope>
    <source>
        <strain evidence="1">MT106</strain>
    </source>
</reference>
<feature type="non-terminal residue" evidence="1">
    <location>
        <position position="67"/>
    </location>
</feature>
<evidence type="ECO:0000313" key="1">
    <source>
        <dbReference type="EMBL" id="CAG8680579.1"/>
    </source>
</evidence>
<feature type="non-terminal residue" evidence="1">
    <location>
        <position position="1"/>
    </location>
</feature>
<dbReference type="Proteomes" id="UP000789831">
    <property type="component" value="Unassembled WGS sequence"/>
</dbReference>
<name>A0A9N9EIX4_9GLOM</name>
<organism evidence="1 2">
    <name type="scientific">Ambispora gerdemannii</name>
    <dbReference type="NCBI Taxonomy" id="144530"/>
    <lineage>
        <taxon>Eukaryota</taxon>
        <taxon>Fungi</taxon>
        <taxon>Fungi incertae sedis</taxon>
        <taxon>Mucoromycota</taxon>
        <taxon>Glomeromycotina</taxon>
        <taxon>Glomeromycetes</taxon>
        <taxon>Archaeosporales</taxon>
        <taxon>Ambisporaceae</taxon>
        <taxon>Ambispora</taxon>
    </lineage>
</organism>
<dbReference type="EMBL" id="CAJVPL010010231">
    <property type="protein sequence ID" value="CAG8680579.1"/>
    <property type="molecule type" value="Genomic_DNA"/>
</dbReference>
<protein>
    <submittedName>
        <fullName evidence="1">7034_t:CDS:1</fullName>
    </submittedName>
</protein>
<proteinExistence type="predicted"/>
<gene>
    <name evidence="1" type="ORF">AGERDE_LOCUS12658</name>
</gene>
<sequence>VPETSYVGYGERMILAKDVPAYARNLLEIFYRYSPKSWADAKKYQLRDRLYNHVLNLLGQQGYRVIN</sequence>
<comment type="caution">
    <text evidence="1">The sequence shown here is derived from an EMBL/GenBank/DDBJ whole genome shotgun (WGS) entry which is preliminary data.</text>
</comment>
<dbReference type="AlphaFoldDB" id="A0A9N9EIX4"/>
<evidence type="ECO:0000313" key="2">
    <source>
        <dbReference type="Proteomes" id="UP000789831"/>
    </source>
</evidence>
<dbReference type="OrthoDB" id="2410676at2759"/>
<keyword evidence="2" id="KW-1185">Reference proteome</keyword>
<accession>A0A9N9EIX4</accession>